<dbReference type="GO" id="GO:0003677">
    <property type="term" value="F:DNA binding"/>
    <property type="evidence" value="ECO:0007669"/>
    <property type="project" value="UniProtKB-KW"/>
</dbReference>
<organism evidence="6 7">
    <name type="scientific">Pelistega suis</name>
    <dbReference type="NCBI Taxonomy" id="1631957"/>
    <lineage>
        <taxon>Bacteria</taxon>
        <taxon>Pseudomonadati</taxon>
        <taxon>Pseudomonadota</taxon>
        <taxon>Betaproteobacteria</taxon>
        <taxon>Burkholderiales</taxon>
        <taxon>Alcaligenaceae</taxon>
        <taxon>Pelistega</taxon>
    </lineage>
</organism>
<dbReference type="EMBL" id="JABGBN010000010">
    <property type="protein sequence ID" value="NOL52495.1"/>
    <property type="molecule type" value="Genomic_DNA"/>
</dbReference>
<dbReference type="Pfam" id="PF00589">
    <property type="entry name" value="Phage_integrase"/>
    <property type="match status" value="1"/>
</dbReference>
<keyword evidence="2" id="KW-0229">DNA integration</keyword>
<dbReference type="AlphaFoldDB" id="A0A849P9N7"/>
<dbReference type="PANTHER" id="PTHR30349:SF64">
    <property type="entry name" value="PROPHAGE INTEGRASE INTD-RELATED"/>
    <property type="match status" value="1"/>
</dbReference>
<dbReference type="Gene3D" id="1.10.150.130">
    <property type="match status" value="1"/>
</dbReference>
<keyword evidence="4" id="KW-0233">DNA recombination</keyword>
<dbReference type="PANTHER" id="PTHR30349">
    <property type="entry name" value="PHAGE INTEGRASE-RELATED"/>
    <property type="match status" value="1"/>
</dbReference>
<evidence type="ECO:0000313" key="6">
    <source>
        <dbReference type="EMBL" id="NOL52495.1"/>
    </source>
</evidence>
<evidence type="ECO:0000313" key="7">
    <source>
        <dbReference type="Proteomes" id="UP000537862"/>
    </source>
</evidence>
<accession>A0A849P9N7</accession>
<comment type="caution">
    <text evidence="6">The sequence shown here is derived from an EMBL/GenBank/DDBJ whole genome shotgun (WGS) entry which is preliminary data.</text>
</comment>
<evidence type="ECO:0000256" key="2">
    <source>
        <dbReference type="ARBA" id="ARBA00022908"/>
    </source>
</evidence>
<dbReference type="PROSITE" id="PS51898">
    <property type="entry name" value="TYR_RECOMBINASE"/>
    <property type="match status" value="1"/>
</dbReference>
<keyword evidence="3" id="KW-0238">DNA-binding</keyword>
<dbReference type="Proteomes" id="UP000537862">
    <property type="component" value="Unassembled WGS sequence"/>
</dbReference>
<dbReference type="Gene3D" id="1.10.443.10">
    <property type="entry name" value="Intergrase catalytic core"/>
    <property type="match status" value="1"/>
</dbReference>
<dbReference type="GO" id="GO:0015074">
    <property type="term" value="P:DNA integration"/>
    <property type="evidence" value="ECO:0007669"/>
    <property type="project" value="UniProtKB-KW"/>
</dbReference>
<evidence type="ECO:0000259" key="5">
    <source>
        <dbReference type="PROSITE" id="PS51898"/>
    </source>
</evidence>
<comment type="similarity">
    <text evidence="1">Belongs to the 'phage' integrase family.</text>
</comment>
<dbReference type="InterPro" id="IPR002104">
    <property type="entry name" value="Integrase_catalytic"/>
</dbReference>
<dbReference type="SUPFAM" id="SSF56349">
    <property type="entry name" value="DNA breaking-rejoining enzymes"/>
    <property type="match status" value="1"/>
</dbReference>
<evidence type="ECO:0000256" key="1">
    <source>
        <dbReference type="ARBA" id="ARBA00008857"/>
    </source>
</evidence>
<reference evidence="6 7" key="1">
    <citation type="submission" date="2020-05" db="EMBL/GenBank/DDBJ databases">
        <authorList>
            <person name="Niu N."/>
        </authorList>
    </citation>
    <scope>NUCLEOTIDE SEQUENCE [LARGE SCALE GENOMIC DNA]</scope>
    <source>
        <strain evidence="6 7">3340-03</strain>
    </source>
</reference>
<dbReference type="InterPro" id="IPR011010">
    <property type="entry name" value="DNA_brk_join_enz"/>
</dbReference>
<dbReference type="RefSeq" id="WP_171681183.1">
    <property type="nucleotide sequence ID" value="NZ_JABGBN010000010.1"/>
</dbReference>
<evidence type="ECO:0000256" key="4">
    <source>
        <dbReference type="ARBA" id="ARBA00023172"/>
    </source>
</evidence>
<proteinExistence type="inferred from homology"/>
<dbReference type="InterPro" id="IPR050090">
    <property type="entry name" value="Tyrosine_recombinase_XerCD"/>
</dbReference>
<dbReference type="InterPro" id="IPR013762">
    <property type="entry name" value="Integrase-like_cat_sf"/>
</dbReference>
<dbReference type="CDD" id="cd01189">
    <property type="entry name" value="INT_ICEBs1_C_like"/>
    <property type="match status" value="1"/>
</dbReference>
<evidence type="ECO:0000256" key="3">
    <source>
        <dbReference type="ARBA" id="ARBA00023125"/>
    </source>
</evidence>
<sequence>MSKTEVNQELFHQYYSRWIHVYKEGAIRKVTMAKYLLTLEWIKKLSPNLLLCDLNRITYQQLLNEYAHHHEKQTTMDFHHQLKGAILDAVDEGLLSRDPTRKAVIKGRPPRIKKPKYLNQFELQTLITKLNLKGELNWDWFILLIAKTGMRFSEALAVTPKDFDFSHQTLSINKTWNYKEGGGFQPTKNRSSVRKIPLDWQTIVQFSELVKNKIEDEPIFAKKKIFNSTVNSVLTRHCKKANIPIISLHGLRHTHASLLLFAGVSIASVARRLGHSNMTTTQKTYLHIIQELENRDIDIVMRSLSNLS</sequence>
<feature type="domain" description="Tyr recombinase" evidence="5">
    <location>
        <begin position="113"/>
        <end position="299"/>
    </location>
</feature>
<dbReference type="InterPro" id="IPR010998">
    <property type="entry name" value="Integrase_recombinase_N"/>
</dbReference>
<protein>
    <submittedName>
        <fullName evidence="6">Site-specific integrase</fullName>
    </submittedName>
</protein>
<name>A0A849P9N7_9BURK</name>
<gene>
    <name evidence="6" type="ORF">HKX39_09990</name>
</gene>
<keyword evidence="7" id="KW-1185">Reference proteome</keyword>
<dbReference type="GO" id="GO:0006310">
    <property type="term" value="P:DNA recombination"/>
    <property type="evidence" value="ECO:0007669"/>
    <property type="project" value="UniProtKB-KW"/>
</dbReference>